<dbReference type="PANTHER" id="PTHR31672">
    <property type="entry name" value="BNACNNG10540D PROTEIN"/>
    <property type="match status" value="1"/>
</dbReference>
<dbReference type="NCBIfam" id="TIGR01640">
    <property type="entry name" value="F_box_assoc_1"/>
    <property type="match status" value="1"/>
</dbReference>
<dbReference type="CDD" id="cd22157">
    <property type="entry name" value="F-box_AtFBW1-like"/>
    <property type="match status" value="1"/>
</dbReference>
<organism evidence="4">
    <name type="scientific">Physcomitrium patens</name>
    <name type="common">Spreading-leaved earth moss</name>
    <name type="synonym">Physcomitrella patens</name>
    <dbReference type="NCBI Taxonomy" id="3218"/>
    <lineage>
        <taxon>Eukaryota</taxon>
        <taxon>Viridiplantae</taxon>
        <taxon>Streptophyta</taxon>
        <taxon>Embryophyta</taxon>
        <taxon>Bryophyta</taxon>
        <taxon>Bryophytina</taxon>
        <taxon>Bryopsida</taxon>
        <taxon>Funariidae</taxon>
        <taxon>Funariales</taxon>
        <taxon>Funariaceae</taxon>
        <taxon>Physcomitrium</taxon>
    </lineage>
</organism>
<dbReference type="Gramene" id="Pp3c26_14690V3.4">
    <property type="protein sequence ID" value="Pp3c26_14690V3.4"/>
    <property type="gene ID" value="Pp3c26_14690"/>
</dbReference>
<dbReference type="RefSeq" id="XP_024367056.1">
    <property type="nucleotide sequence ID" value="XM_024511288.2"/>
</dbReference>
<evidence type="ECO:0000313" key="6">
    <source>
        <dbReference type="Proteomes" id="UP000006727"/>
    </source>
</evidence>
<dbReference type="SUPFAM" id="SSF117281">
    <property type="entry name" value="Kelch motif"/>
    <property type="match status" value="1"/>
</dbReference>
<dbReference type="SMART" id="SM00256">
    <property type="entry name" value="FBOX"/>
    <property type="match status" value="1"/>
</dbReference>
<dbReference type="InterPro" id="IPR015915">
    <property type="entry name" value="Kelch-typ_b-propeller"/>
</dbReference>
<keyword evidence="6" id="KW-1185">Reference proteome</keyword>
<dbReference type="InterPro" id="IPR013187">
    <property type="entry name" value="F-box-assoc_dom_typ3"/>
</dbReference>
<dbReference type="PaxDb" id="3218-PP1S357_16V6.1"/>
<keyword evidence="1" id="KW-0677">Repeat</keyword>
<dbReference type="Gramene" id="Pp3c26_14690V3.1">
    <property type="protein sequence ID" value="Pp3c26_14690V3.1"/>
    <property type="gene ID" value="Pp3c26_14690"/>
</dbReference>
<dbReference type="PROSITE" id="PS50181">
    <property type="entry name" value="FBOX"/>
    <property type="match status" value="1"/>
</dbReference>
<dbReference type="EnsemblPlants" id="Pp3c26_14690V3.4">
    <property type="protein sequence ID" value="Pp3c26_14690V3.4"/>
    <property type="gene ID" value="Pp3c26_14690"/>
</dbReference>
<proteinExistence type="predicted"/>
<dbReference type="EnsemblPlants" id="Pp3c26_14690V3.1">
    <property type="protein sequence ID" value="Pp3c26_14690V3.1"/>
    <property type="gene ID" value="Pp3c26_14690"/>
</dbReference>
<protein>
    <recommendedName>
        <fullName evidence="3">F-box domain-containing protein</fullName>
    </recommendedName>
</protein>
<dbReference type="SUPFAM" id="SSF81383">
    <property type="entry name" value="F-box domain"/>
    <property type="match status" value="1"/>
</dbReference>
<accession>A9TXA2</accession>
<evidence type="ECO:0000259" key="3">
    <source>
        <dbReference type="PROSITE" id="PS50181"/>
    </source>
</evidence>
<feature type="compositionally biased region" description="Polar residues" evidence="2">
    <location>
        <begin position="33"/>
        <end position="48"/>
    </location>
</feature>
<reference evidence="4 6" key="2">
    <citation type="journal article" date="2018" name="Plant J.">
        <title>The Physcomitrella patens chromosome-scale assembly reveals moss genome structure and evolution.</title>
        <authorList>
            <person name="Lang D."/>
            <person name="Ullrich K.K."/>
            <person name="Murat F."/>
            <person name="Fuchs J."/>
            <person name="Jenkins J."/>
            <person name="Haas F.B."/>
            <person name="Piednoel M."/>
            <person name="Gundlach H."/>
            <person name="Van Bel M."/>
            <person name="Meyberg R."/>
            <person name="Vives C."/>
            <person name="Morata J."/>
            <person name="Symeonidi A."/>
            <person name="Hiss M."/>
            <person name="Muchero W."/>
            <person name="Kamisugi Y."/>
            <person name="Saleh O."/>
            <person name="Blanc G."/>
            <person name="Decker E.L."/>
            <person name="van Gessel N."/>
            <person name="Grimwood J."/>
            <person name="Hayes R.D."/>
            <person name="Graham S.W."/>
            <person name="Gunter L.E."/>
            <person name="McDaniel S.F."/>
            <person name="Hoernstein S.N.W."/>
            <person name="Larsson A."/>
            <person name="Li F.W."/>
            <person name="Perroud P.F."/>
            <person name="Phillips J."/>
            <person name="Ranjan P."/>
            <person name="Rokshar D.S."/>
            <person name="Rothfels C.J."/>
            <person name="Schneider L."/>
            <person name="Shu S."/>
            <person name="Stevenson D.W."/>
            <person name="Thummler F."/>
            <person name="Tillich M."/>
            <person name="Villarreal Aguilar J.C."/>
            <person name="Widiez T."/>
            <person name="Wong G.K."/>
            <person name="Wymore A."/>
            <person name="Zhang Y."/>
            <person name="Zimmer A.D."/>
            <person name="Quatrano R.S."/>
            <person name="Mayer K.F.X."/>
            <person name="Goodstein D."/>
            <person name="Casacuberta J.M."/>
            <person name="Vandepoele K."/>
            <person name="Reski R."/>
            <person name="Cuming A.C."/>
            <person name="Tuskan G.A."/>
            <person name="Maumus F."/>
            <person name="Salse J."/>
            <person name="Schmutz J."/>
            <person name="Rensing S.A."/>
        </authorList>
    </citation>
    <scope>NUCLEOTIDE SEQUENCE [LARGE SCALE GENOMIC DNA]</scope>
    <source>
        <strain evidence="5 6">cv. Gransden 2004</strain>
    </source>
</reference>
<name>A9TXA2_PHYPA</name>
<evidence type="ECO:0000256" key="1">
    <source>
        <dbReference type="ARBA" id="ARBA00022737"/>
    </source>
</evidence>
<dbReference type="Gramene" id="Pp3c26_14690V3.3">
    <property type="protein sequence ID" value="Pp3c26_14690V3.3"/>
    <property type="gene ID" value="Pp3c26_14690"/>
</dbReference>
<dbReference type="Pfam" id="PF08268">
    <property type="entry name" value="FBA_3"/>
    <property type="match status" value="1"/>
</dbReference>
<dbReference type="Gene3D" id="2.120.10.80">
    <property type="entry name" value="Kelch-type beta propeller"/>
    <property type="match status" value="1"/>
</dbReference>
<dbReference type="InterPro" id="IPR036047">
    <property type="entry name" value="F-box-like_dom_sf"/>
</dbReference>
<dbReference type="HOGENOM" id="CLU_038778_2_1_1"/>
<dbReference type="GeneID" id="112278148"/>
<dbReference type="FunFam" id="1.20.1280.50:FF:000008">
    <property type="entry name" value="F-box only protein 6"/>
    <property type="match status" value="1"/>
</dbReference>
<dbReference type="OrthoDB" id="1893842at2759"/>
<dbReference type="Pfam" id="PF00646">
    <property type="entry name" value="F-box"/>
    <property type="match status" value="1"/>
</dbReference>
<evidence type="ECO:0000313" key="5">
    <source>
        <dbReference type="EnsemblPlants" id="Pp3c26_14690V3.1"/>
    </source>
</evidence>
<dbReference type="Gramene" id="Pp3c26_14690V3.2">
    <property type="protein sequence ID" value="Pp3c26_14690V3.2"/>
    <property type="gene ID" value="Pp3c26_14690"/>
</dbReference>
<dbReference type="PANTHER" id="PTHR31672:SF2">
    <property type="entry name" value="F-BOX DOMAIN-CONTAINING PROTEIN"/>
    <property type="match status" value="1"/>
</dbReference>
<dbReference type="InterPro" id="IPR001810">
    <property type="entry name" value="F-box_dom"/>
</dbReference>
<dbReference type="EnsemblPlants" id="Pp3c26_14690V3.2">
    <property type="protein sequence ID" value="Pp3c26_14690V3.2"/>
    <property type="gene ID" value="Pp3c26_14690"/>
</dbReference>
<evidence type="ECO:0000256" key="2">
    <source>
        <dbReference type="SAM" id="MobiDB-lite"/>
    </source>
</evidence>
<dbReference type="InterPro" id="IPR017451">
    <property type="entry name" value="F-box-assoc_interact_dom"/>
</dbReference>
<dbReference type="Proteomes" id="UP000006727">
    <property type="component" value="Chromosome 26"/>
</dbReference>
<reference evidence="5" key="3">
    <citation type="submission" date="2020-12" db="UniProtKB">
        <authorList>
            <consortium name="EnsemblPlants"/>
        </authorList>
    </citation>
    <scope>IDENTIFICATION</scope>
</reference>
<dbReference type="Gene3D" id="1.20.1280.50">
    <property type="match status" value="1"/>
</dbReference>
<sequence length="422" mass="48185">MNSGGLSSWKDAVDRALGCSSRDLPGHPKDCNNIRTDSTTVERNTNNAKMERRRSKKQLSIEIEQKQGGTTHPAAPMDPQIWGNLPFHLLESILAWLPVSSLLKLRCVCKSFNNIVYSPSLWETSRRIRSSTAWYLFRGEGRECVAFNPQADSWCNLPLGFLPSSKGRVVATAGGLLCMRQGEKMIICNPLSKTWVELPPKRNTWKFPIVGMVMDTKTKEYKVVVAGSNSASWGKNLVTEVYSSLTRAWKVVESHPVQHLYQTSAIHCNGYLYSAGFDAILAYDLQQEKWRELKGPALQNTQLMLPQICECNGCLLMVEVVSEHFLMSRVSIWALRQFDNQWFKLTSMPHKILEEVISISGTRLFTYFGHGDLICFTIARRRVLVYSMSRRMWRWLPRCPFVQGFARRFTTLAYEPRVEAMI</sequence>
<evidence type="ECO:0000313" key="4">
    <source>
        <dbReference type="EMBL" id="PNR27182.1"/>
    </source>
</evidence>
<dbReference type="AlphaFoldDB" id="A9TXA2"/>
<dbReference type="InterPro" id="IPR050796">
    <property type="entry name" value="SCF_F-box_component"/>
</dbReference>
<reference evidence="4 6" key="1">
    <citation type="journal article" date="2008" name="Science">
        <title>The Physcomitrella genome reveals evolutionary insights into the conquest of land by plants.</title>
        <authorList>
            <person name="Rensing S."/>
            <person name="Lang D."/>
            <person name="Zimmer A."/>
            <person name="Terry A."/>
            <person name="Salamov A."/>
            <person name="Shapiro H."/>
            <person name="Nishiyama T."/>
            <person name="Perroud P.-F."/>
            <person name="Lindquist E."/>
            <person name="Kamisugi Y."/>
            <person name="Tanahashi T."/>
            <person name="Sakakibara K."/>
            <person name="Fujita T."/>
            <person name="Oishi K."/>
            <person name="Shin-I T."/>
            <person name="Kuroki Y."/>
            <person name="Toyoda A."/>
            <person name="Suzuki Y."/>
            <person name="Hashimoto A."/>
            <person name="Yamaguchi K."/>
            <person name="Sugano A."/>
            <person name="Kohara Y."/>
            <person name="Fujiyama A."/>
            <person name="Anterola A."/>
            <person name="Aoki S."/>
            <person name="Ashton N."/>
            <person name="Barbazuk W.B."/>
            <person name="Barker E."/>
            <person name="Bennetzen J."/>
            <person name="Bezanilla M."/>
            <person name="Blankenship R."/>
            <person name="Cho S.H."/>
            <person name="Dutcher S."/>
            <person name="Estelle M."/>
            <person name="Fawcett J.A."/>
            <person name="Gundlach H."/>
            <person name="Hanada K."/>
            <person name="Heyl A."/>
            <person name="Hicks K.A."/>
            <person name="Hugh J."/>
            <person name="Lohr M."/>
            <person name="Mayer K."/>
            <person name="Melkozernov A."/>
            <person name="Murata T."/>
            <person name="Nelson D."/>
            <person name="Pils B."/>
            <person name="Prigge M."/>
            <person name="Reiss B."/>
            <person name="Renner T."/>
            <person name="Rombauts S."/>
            <person name="Rushton P."/>
            <person name="Sanderfoot A."/>
            <person name="Schween G."/>
            <person name="Shiu S.-H."/>
            <person name="Stueber K."/>
            <person name="Theodoulou F.L."/>
            <person name="Tu H."/>
            <person name="Van de Peer Y."/>
            <person name="Verrier P.J."/>
            <person name="Waters E."/>
            <person name="Wood A."/>
            <person name="Yang L."/>
            <person name="Cove D."/>
            <person name="Cuming A."/>
            <person name="Hasebe M."/>
            <person name="Lucas S."/>
            <person name="Mishler D.B."/>
            <person name="Reski R."/>
            <person name="Grigoriev I."/>
            <person name="Quatrano R.S."/>
            <person name="Boore J.L."/>
        </authorList>
    </citation>
    <scope>NUCLEOTIDE SEQUENCE [LARGE SCALE GENOMIC DNA]</scope>
    <source>
        <strain evidence="5 6">cv. Gransden 2004</strain>
    </source>
</reference>
<dbReference type="EnsemblPlants" id="Pp3c26_14690V3.3">
    <property type="protein sequence ID" value="Pp3c26_14690V3.3"/>
    <property type="gene ID" value="Pp3c26_14690"/>
</dbReference>
<feature type="domain" description="F-box" evidence="3">
    <location>
        <begin position="79"/>
        <end position="125"/>
    </location>
</feature>
<dbReference type="EMBL" id="ABEU02000026">
    <property type="protein sequence ID" value="PNR27182.1"/>
    <property type="molecule type" value="Genomic_DNA"/>
</dbReference>
<feature type="region of interest" description="Disordered" evidence="2">
    <location>
        <begin position="28"/>
        <end position="58"/>
    </location>
</feature>
<dbReference type="OMA" id="RECVAFN"/>
<gene>
    <name evidence="5" type="primary">LOC112278148</name>
    <name evidence="4" type="ORF">PHYPA_030663</name>
</gene>